<proteinExistence type="predicted"/>
<name>A0A8J8NVU7_HALGN</name>
<evidence type="ECO:0000313" key="2">
    <source>
        <dbReference type="Proteomes" id="UP000785679"/>
    </source>
</evidence>
<keyword evidence="2" id="KW-1185">Reference proteome</keyword>
<comment type="caution">
    <text evidence="1">The sequence shown here is derived from an EMBL/GenBank/DDBJ whole genome shotgun (WGS) entry which is preliminary data.</text>
</comment>
<protein>
    <submittedName>
        <fullName evidence="1">Uncharacterized protein</fullName>
    </submittedName>
</protein>
<dbReference type="Proteomes" id="UP000785679">
    <property type="component" value="Unassembled WGS sequence"/>
</dbReference>
<evidence type="ECO:0000313" key="1">
    <source>
        <dbReference type="EMBL" id="TNV81190.1"/>
    </source>
</evidence>
<organism evidence="1 2">
    <name type="scientific">Halteria grandinella</name>
    <dbReference type="NCBI Taxonomy" id="5974"/>
    <lineage>
        <taxon>Eukaryota</taxon>
        <taxon>Sar</taxon>
        <taxon>Alveolata</taxon>
        <taxon>Ciliophora</taxon>
        <taxon>Intramacronucleata</taxon>
        <taxon>Spirotrichea</taxon>
        <taxon>Stichotrichia</taxon>
        <taxon>Sporadotrichida</taxon>
        <taxon>Halteriidae</taxon>
        <taxon>Halteria</taxon>
    </lineage>
</organism>
<accession>A0A8J8NVU7</accession>
<dbReference type="EMBL" id="RRYP01006454">
    <property type="protein sequence ID" value="TNV81190.1"/>
    <property type="molecule type" value="Genomic_DNA"/>
</dbReference>
<reference evidence="1" key="1">
    <citation type="submission" date="2019-06" db="EMBL/GenBank/DDBJ databases">
        <authorList>
            <person name="Zheng W."/>
        </authorList>
    </citation>
    <scope>NUCLEOTIDE SEQUENCE</scope>
    <source>
        <strain evidence="1">QDHG01</strain>
    </source>
</reference>
<dbReference type="AlphaFoldDB" id="A0A8J8NVU7"/>
<sequence>MGQVHTEYLWESLGGARAERGRSLETSLHCMVHRAALLPQSKDGSSSCSTHAIRWRDTLPRLSDSSTPTLPS</sequence>
<gene>
    <name evidence="1" type="ORF">FGO68_gene13747</name>
</gene>